<evidence type="ECO:0000259" key="2">
    <source>
        <dbReference type="Pfam" id="PF16020"/>
    </source>
</evidence>
<keyword evidence="1" id="KW-1133">Transmembrane helix</keyword>
<sequence length="101" mass="11434">MFGKHLLKAGRTLRSNSLPVLHSAPLRHASKSPFVDGGPHSTMNDLPIPEGDWQEAYSRRNLKNTLVLLIGIGSFVTSIYMHFTDEAFNWNYKVPDYDRCS</sequence>
<accession>A0A811VEY9</accession>
<feature type="transmembrane region" description="Helical" evidence="1">
    <location>
        <begin position="66"/>
        <end position="83"/>
    </location>
</feature>
<reference evidence="3" key="1">
    <citation type="submission" date="2020-11" db="EMBL/GenBank/DDBJ databases">
        <authorList>
            <person name="Whitehead M."/>
        </authorList>
    </citation>
    <scope>NUCLEOTIDE SEQUENCE</scope>
    <source>
        <strain evidence="3">EGII</strain>
    </source>
</reference>
<keyword evidence="1" id="KW-0812">Transmembrane</keyword>
<proteinExistence type="predicted"/>
<protein>
    <submittedName>
        <fullName evidence="3">(Mediterranean fruit fly) hypothetical protein</fullName>
    </submittedName>
</protein>
<keyword evidence="4" id="KW-1185">Reference proteome</keyword>
<dbReference type="Proteomes" id="UP000606786">
    <property type="component" value="Unassembled WGS sequence"/>
</dbReference>
<feature type="domain" description="Deltamethrin resistance protein prag01" evidence="2">
    <location>
        <begin position="44"/>
        <end position="95"/>
    </location>
</feature>
<evidence type="ECO:0000313" key="3">
    <source>
        <dbReference type="EMBL" id="CAD7012789.1"/>
    </source>
</evidence>
<comment type="caution">
    <text evidence="3">The sequence shown here is derived from an EMBL/GenBank/DDBJ whole genome shotgun (WGS) entry which is preliminary data.</text>
</comment>
<evidence type="ECO:0000256" key="1">
    <source>
        <dbReference type="SAM" id="Phobius"/>
    </source>
</evidence>
<dbReference type="PANTHER" id="PTHR22133">
    <property type="entry name" value="AT01821P-RELATED"/>
    <property type="match status" value="1"/>
</dbReference>
<dbReference type="InterPro" id="IPR031973">
    <property type="entry name" value="Deltameth_res_prag01"/>
</dbReference>
<organism evidence="3 4">
    <name type="scientific">Ceratitis capitata</name>
    <name type="common">Mediterranean fruit fly</name>
    <name type="synonym">Tephritis capitata</name>
    <dbReference type="NCBI Taxonomy" id="7213"/>
    <lineage>
        <taxon>Eukaryota</taxon>
        <taxon>Metazoa</taxon>
        <taxon>Ecdysozoa</taxon>
        <taxon>Arthropoda</taxon>
        <taxon>Hexapoda</taxon>
        <taxon>Insecta</taxon>
        <taxon>Pterygota</taxon>
        <taxon>Neoptera</taxon>
        <taxon>Endopterygota</taxon>
        <taxon>Diptera</taxon>
        <taxon>Brachycera</taxon>
        <taxon>Muscomorpha</taxon>
        <taxon>Tephritoidea</taxon>
        <taxon>Tephritidae</taxon>
        <taxon>Ceratitis</taxon>
        <taxon>Ceratitis</taxon>
    </lineage>
</organism>
<dbReference type="Pfam" id="PF16020">
    <property type="entry name" value="Deltameth_res"/>
    <property type="match status" value="1"/>
</dbReference>
<dbReference type="AlphaFoldDB" id="A0A811VEY9"/>
<dbReference type="EMBL" id="CAJHJT010000056">
    <property type="protein sequence ID" value="CAD7012789.1"/>
    <property type="molecule type" value="Genomic_DNA"/>
</dbReference>
<gene>
    <name evidence="3" type="ORF">CCAP1982_LOCUS20890</name>
</gene>
<name>A0A811VEY9_CERCA</name>
<keyword evidence="1" id="KW-0472">Membrane</keyword>
<dbReference type="PANTHER" id="PTHR22133:SF2">
    <property type="entry name" value="AT01821P-RELATED"/>
    <property type="match status" value="1"/>
</dbReference>
<evidence type="ECO:0000313" key="4">
    <source>
        <dbReference type="Proteomes" id="UP000606786"/>
    </source>
</evidence>
<dbReference type="OrthoDB" id="9981889at2759"/>